<dbReference type="InterPro" id="IPR012902">
    <property type="entry name" value="N_methyl_site"/>
</dbReference>
<keyword evidence="1" id="KW-1133">Transmembrane helix</keyword>
<keyword evidence="1" id="KW-0472">Membrane</keyword>
<comment type="caution">
    <text evidence="2">The sequence shown here is derived from an EMBL/GenBank/DDBJ whole genome shotgun (WGS) entry which is preliminary data.</text>
</comment>
<name>A0A0L8BCQ6_ENSAD</name>
<dbReference type="Proteomes" id="UP000037425">
    <property type="component" value="Unassembled WGS sequence"/>
</dbReference>
<reference evidence="3" key="1">
    <citation type="submission" date="2015-07" db="EMBL/GenBank/DDBJ databases">
        <title>Whole genome sequence of an Ensifer adhaerens strain isolated from a cave pool in the Wind Cave National Park.</title>
        <authorList>
            <person name="Eng W.W.H."/>
            <person name="Gan H.M."/>
            <person name="Barton H.A."/>
            <person name="Savka M.A."/>
        </authorList>
    </citation>
    <scope>NUCLEOTIDE SEQUENCE [LARGE SCALE GENOMIC DNA]</scope>
    <source>
        <strain evidence="3">SD006</strain>
    </source>
</reference>
<evidence type="ECO:0000313" key="2">
    <source>
        <dbReference type="EMBL" id="KOF12413.1"/>
    </source>
</evidence>
<protein>
    <submittedName>
        <fullName evidence="2">N-terminal cleavage protein</fullName>
    </submittedName>
</protein>
<dbReference type="PROSITE" id="PS00409">
    <property type="entry name" value="PROKAR_NTER_METHYL"/>
    <property type="match status" value="1"/>
</dbReference>
<dbReference type="RefSeq" id="WP_053253311.1">
    <property type="nucleotide sequence ID" value="NZ_LGAP01000062.1"/>
</dbReference>
<evidence type="ECO:0000256" key="1">
    <source>
        <dbReference type="SAM" id="Phobius"/>
    </source>
</evidence>
<dbReference type="NCBIfam" id="TIGR02532">
    <property type="entry name" value="IV_pilin_GFxxxE"/>
    <property type="match status" value="1"/>
</dbReference>
<feature type="transmembrane region" description="Helical" evidence="1">
    <location>
        <begin position="20"/>
        <end position="40"/>
    </location>
</feature>
<evidence type="ECO:0000313" key="3">
    <source>
        <dbReference type="Proteomes" id="UP000037425"/>
    </source>
</evidence>
<sequence length="137" mass="14699">MTQHVAHRDVVKDERRDDAGFTLLEVLVAIAILAAVVSVIPRSLVSARTSIGHSRAWLEARLVAEEVLAGELRNGRTRPGVFSGEVRGRRWRVVVVPAAVADAPPGNGRALLEARISVEVSASRVLAVDRLLVGVAQ</sequence>
<organism evidence="2 3">
    <name type="scientific">Ensifer adhaerens</name>
    <name type="common">Sinorhizobium morelense</name>
    <dbReference type="NCBI Taxonomy" id="106592"/>
    <lineage>
        <taxon>Bacteria</taxon>
        <taxon>Pseudomonadati</taxon>
        <taxon>Pseudomonadota</taxon>
        <taxon>Alphaproteobacteria</taxon>
        <taxon>Hyphomicrobiales</taxon>
        <taxon>Rhizobiaceae</taxon>
        <taxon>Sinorhizobium/Ensifer group</taxon>
        <taxon>Ensifer</taxon>
    </lineage>
</organism>
<proteinExistence type="predicted"/>
<dbReference type="AlphaFoldDB" id="A0A0L8BCQ6"/>
<dbReference type="PATRIC" id="fig|106592.7.peg.6878"/>
<dbReference type="Pfam" id="PF07963">
    <property type="entry name" value="N_methyl"/>
    <property type="match status" value="1"/>
</dbReference>
<dbReference type="OrthoDB" id="8456581at2"/>
<gene>
    <name evidence="2" type="ORF">AC244_34510</name>
</gene>
<accession>A0A0L8BCQ6</accession>
<keyword evidence="1" id="KW-0812">Transmembrane</keyword>
<dbReference type="EMBL" id="LGAP01000062">
    <property type="protein sequence ID" value="KOF12413.1"/>
    <property type="molecule type" value="Genomic_DNA"/>
</dbReference>